<dbReference type="InterPro" id="IPR036396">
    <property type="entry name" value="Cyt_P450_sf"/>
</dbReference>
<accession>A0A6A6FAH1</accession>
<dbReference type="GO" id="GO:0020037">
    <property type="term" value="F:heme binding"/>
    <property type="evidence" value="ECO:0007669"/>
    <property type="project" value="InterPro"/>
</dbReference>
<dbReference type="PROSITE" id="PS00086">
    <property type="entry name" value="CYTOCHROME_P450"/>
    <property type="match status" value="1"/>
</dbReference>
<dbReference type="EMBL" id="ML992681">
    <property type="protein sequence ID" value="KAF2210335.1"/>
    <property type="molecule type" value="Genomic_DNA"/>
</dbReference>
<evidence type="ECO:0000313" key="10">
    <source>
        <dbReference type="Proteomes" id="UP000799539"/>
    </source>
</evidence>
<gene>
    <name evidence="9" type="ORF">CERZMDRAFT_113284</name>
</gene>
<evidence type="ECO:0000256" key="2">
    <source>
        <dbReference type="ARBA" id="ARBA00010617"/>
    </source>
</evidence>
<dbReference type="GO" id="GO:0016705">
    <property type="term" value="F:oxidoreductase activity, acting on paired donors, with incorporation or reduction of molecular oxygen"/>
    <property type="evidence" value="ECO:0007669"/>
    <property type="project" value="InterPro"/>
</dbReference>
<keyword evidence="5 6" id="KW-0408">Iron</keyword>
<keyword evidence="8" id="KW-1133">Transmembrane helix</keyword>
<keyword evidence="4 6" id="KW-0479">Metal-binding</keyword>
<comment type="similarity">
    <text evidence="2 7">Belongs to the cytochrome P450 family.</text>
</comment>
<keyword evidence="7" id="KW-0560">Oxidoreductase</keyword>
<dbReference type="InterPro" id="IPR002401">
    <property type="entry name" value="Cyt_P450_E_grp-I"/>
</dbReference>
<evidence type="ECO:0000256" key="5">
    <source>
        <dbReference type="ARBA" id="ARBA00023004"/>
    </source>
</evidence>
<dbReference type="Pfam" id="PF00067">
    <property type="entry name" value="p450"/>
    <property type="match status" value="1"/>
</dbReference>
<evidence type="ECO:0000256" key="1">
    <source>
        <dbReference type="ARBA" id="ARBA00001971"/>
    </source>
</evidence>
<dbReference type="PANTHER" id="PTHR24305:SF210">
    <property type="entry name" value="CYTOCHROME P450 MONOOXYGENASE ASQL-RELATED"/>
    <property type="match status" value="1"/>
</dbReference>
<name>A0A6A6FAH1_9PEZI</name>
<dbReference type="PRINTS" id="PR00385">
    <property type="entry name" value="P450"/>
</dbReference>
<sequence>MASSALPHLSTLLPGLPSGSAVVVLLLLLFVYWIGSILYTAFLGPLSKFPGPRLRALSPLPDTLAICSGKEAEAATQLHAKYGPVVRVAPNKLSFAGEKSWKEIYGFRKPGEAPILKDRVWYMTPFNGVASVISESDPAAHARQRKLLSHSFADRTLKELEPLLQQWVTLFRSKLEERTHKGEKVDMVKWYNWTTFDIMGDLSFNEDLGMLETGEYSDWVKAVFRNVKGGAFIRAVKKLHWLLNLLADEFLVKNEKIQKQAALHWNYSKQRVDRRLAKRPERTDLWTKFIEKQGREGVSLSMEEHYSNAAVFMLAGTETTATALSGTTYYLLRNPTYMNRLVQEIRAAHNSRDDITMESLQHLRYLQAVLQEGLRMYPPVPIALPRVIPKGGATLEGRLVPEDTVVGVSQMALHRSAALFHNPDEFRPERWLGEDPIYEHDCLNSIEPFSTGPRNCLGKNLAWHEMRLILATTLYNFDLHLCDESEGWAEQKVYVLWEKIPLWVRLSPVQQKEYR</sequence>
<evidence type="ECO:0000313" key="9">
    <source>
        <dbReference type="EMBL" id="KAF2210335.1"/>
    </source>
</evidence>
<feature type="transmembrane region" description="Helical" evidence="8">
    <location>
        <begin position="20"/>
        <end position="43"/>
    </location>
</feature>
<dbReference type="Proteomes" id="UP000799539">
    <property type="component" value="Unassembled WGS sequence"/>
</dbReference>
<dbReference type="PANTHER" id="PTHR24305">
    <property type="entry name" value="CYTOCHROME P450"/>
    <property type="match status" value="1"/>
</dbReference>
<evidence type="ECO:0000256" key="8">
    <source>
        <dbReference type="SAM" id="Phobius"/>
    </source>
</evidence>
<feature type="binding site" description="axial binding residue" evidence="6">
    <location>
        <position position="456"/>
    </location>
    <ligand>
        <name>heme</name>
        <dbReference type="ChEBI" id="CHEBI:30413"/>
    </ligand>
    <ligandPart>
        <name>Fe</name>
        <dbReference type="ChEBI" id="CHEBI:18248"/>
    </ligandPart>
</feature>
<dbReference type="AlphaFoldDB" id="A0A6A6FAH1"/>
<dbReference type="InterPro" id="IPR050121">
    <property type="entry name" value="Cytochrome_P450_monoxygenase"/>
</dbReference>
<evidence type="ECO:0000256" key="3">
    <source>
        <dbReference type="ARBA" id="ARBA00022617"/>
    </source>
</evidence>
<dbReference type="InterPro" id="IPR017972">
    <property type="entry name" value="Cyt_P450_CS"/>
</dbReference>
<organism evidence="9 10">
    <name type="scientific">Cercospora zeae-maydis SCOH1-5</name>
    <dbReference type="NCBI Taxonomy" id="717836"/>
    <lineage>
        <taxon>Eukaryota</taxon>
        <taxon>Fungi</taxon>
        <taxon>Dikarya</taxon>
        <taxon>Ascomycota</taxon>
        <taxon>Pezizomycotina</taxon>
        <taxon>Dothideomycetes</taxon>
        <taxon>Dothideomycetidae</taxon>
        <taxon>Mycosphaerellales</taxon>
        <taxon>Mycosphaerellaceae</taxon>
        <taxon>Cercospora</taxon>
    </lineage>
</organism>
<dbReference type="GO" id="GO:0005506">
    <property type="term" value="F:iron ion binding"/>
    <property type="evidence" value="ECO:0007669"/>
    <property type="project" value="InterPro"/>
</dbReference>
<dbReference type="GO" id="GO:0004497">
    <property type="term" value="F:monooxygenase activity"/>
    <property type="evidence" value="ECO:0007669"/>
    <property type="project" value="UniProtKB-KW"/>
</dbReference>
<dbReference type="InterPro" id="IPR001128">
    <property type="entry name" value="Cyt_P450"/>
</dbReference>
<dbReference type="OrthoDB" id="1470350at2759"/>
<dbReference type="PRINTS" id="PR00463">
    <property type="entry name" value="EP450I"/>
</dbReference>
<keyword evidence="8" id="KW-0812">Transmembrane</keyword>
<keyword evidence="3 6" id="KW-0349">Heme</keyword>
<evidence type="ECO:0000256" key="4">
    <source>
        <dbReference type="ARBA" id="ARBA00022723"/>
    </source>
</evidence>
<proteinExistence type="inferred from homology"/>
<evidence type="ECO:0000256" key="7">
    <source>
        <dbReference type="RuleBase" id="RU000461"/>
    </source>
</evidence>
<protein>
    <recommendedName>
        <fullName evidence="11">Cytochrome P450 monooxygenase</fullName>
    </recommendedName>
</protein>
<evidence type="ECO:0008006" key="11">
    <source>
        <dbReference type="Google" id="ProtNLM"/>
    </source>
</evidence>
<dbReference type="SUPFAM" id="SSF48264">
    <property type="entry name" value="Cytochrome P450"/>
    <property type="match status" value="1"/>
</dbReference>
<dbReference type="CDD" id="cd11058">
    <property type="entry name" value="CYP60B-like"/>
    <property type="match status" value="1"/>
</dbReference>
<keyword evidence="7" id="KW-0503">Monooxygenase</keyword>
<keyword evidence="10" id="KW-1185">Reference proteome</keyword>
<dbReference type="Gene3D" id="1.10.630.10">
    <property type="entry name" value="Cytochrome P450"/>
    <property type="match status" value="1"/>
</dbReference>
<comment type="cofactor">
    <cofactor evidence="1 6">
        <name>heme</name>
        <dbReference type="ChEBI" id="CHEBI:30413"/>
    </cofactor>
</comment>
<evidence type="ECO:0000256" key="6">
    <source>
        <dbReference type="PIRSR" id="PIRSR602401-1"/>
    </source>
</evidence>
<reference evidence="9" key="1">
    <citation type="journal article" date="2020" name="Stud. Mycol.">
        <title>101 Dothideomycetes genomes: a test case for predicting lifestyles and emergence of pathogens.</title>
        <authorList>
            <person name="Haridas S."/>
            <person name="Albert R."/>
            <person name="Binder M."/>
            <person name="Bloem J."/>
            <person name="Labutti K."/>
            <person name="Salamov A."/>
            <person name="Andreopoulos B."/>
            <person name="Baker S."/>
            <person name="Barry K."/>
            <person name="Bills G."/>
            <person name="Bluhm B."/>
            <person name="Cannon C."/>
            <person name="Castanera R."/>
            <person name="Culley D."/>
            <person name="Daum C."/>
            <person name="Ezra D."/>
            <person name="Gonzalez J."/>
            <person name="Henrissat B."/>
            <person name="Kuo A."/>
            <person name="Liang C."/>
            <person name="Lipzen A."/>
            <person name="Lutzoni F."/>
            <person name="Magnuson J."/>
            <person name="Mondo S."/>
            <person name="Nolan M."/>
            <person name="Ohm R."/>
            <person name="Pangilinan J."/>
            <person name="Park H.-J."/>
            <person name="Ramirez L."/>
            <person name="Alfaro M."/>
            <person name="Sun H."/>
            <person name="Tritt A."/>
            <person name="Yoshinaga Y."/>
            <person name="Zwiers L.-H."/>
            <person name="Turgeon B."/>
            <person name="Goodwin S."/>
            <person name="Spatafora J."/>
            <person name="Crous P."/>
            <person name="Grigoriev I."/>
        </authorList>
    </citation>
    <scope>NUCLEOTIDE SEQUENCE</scope>
    <source>
        <strain evidence="9">SCOH1-5</strain>
    </source>
</reference>
<keyword evidence="8" id="KW-0472">Membrane</keyword>